<protein>
    <recommendedName>
        <fullName evidence="14">Probable dual-specificity RNA methyltransferase RlmN</fullName>
        <ecNumber evidence="14">2.1.1.192</ecNumber>
    </recommendedName>
    <alternativeName>
        <fullName evidence="14">23S rRNA (adenine(2503)-C(2))-methyltransferase</fullName>
    </alternativeName>
    <alternativeName>
        <fullName evidence="14">23S rRNA m2A2503 methyltransferase</fullName>
    </alternativeName>
    <alternativeName>
        <fullName evidence="14">Ribosomal RNA large subunit methyltransferase N</fullName>
    </alternativeName>
    <alternativeName>
        <fullName evidence="14">tRNA (adenine(37)-C(2))-methyltransferase</fullName>
    </alternativeName>
    <alternativeName>
        <fullName evidence="14">tRNA m2A37 methyltransferase</fullName>
    </alternativeName>
</protein>
<feature type="binding site" evidence="14">
    <location>
        <position position="201"/>
    </location>
    <ligand>
        <name>S-adenosyl-L-methionine</name>
        <dbReference type="ChEBI" id="CHEBI:59789"/>
    </ligand>
</feature>
<dbReference type="SUPFAM" id="SSF102114">
    <property type="entry name" value="Radical SAM enzymes"/>
    <property type="match status" value="1"/>
</dbReference>
<keyword evidence="10 14" id="KW-0479">Metal-binding</keyword>
<dbReference type="AlphaFoldDB" id="A0A0M4TP97"/>
<dbReference type="GO" id="GO:0005737">
    <property type="term" value="C:cytoplasm"/>
    <property type="evidence" value="ECO:0007669"/>
    <property type="project" value="UniProtKB-SubCell"/>
</dbReference>
<comment type="subcellular location">
    <subcellularLocation>
        <location evidence="1 14">Cytoplasm</location>
    </subcellularLocation>
</comment>
<dbReference type="InterPro" id="IPR048641">
    <property type="entry name" value="RlmN_N"/>
</dbReference>
<dbReference type="EMBL" id="CP012541">
    <property type="protein sequence ID" value="ALF48451.1"/>
    <property type="molecule type" value="Genomic_DNA"/>
</dbReference>
<dbReference type="EC" id="2.1.1.192" evidence="14"/>
<evidence type="ECO:0000256" key="5">
    <source>
        <dbReference type="ARBA" id="ARBA00022552"/>
    </source>
</evidence>
<accession>A0A0M4TP97</accession>
<dbReference type="RefSeq" id="WP_054197328.1">
    <property type="nucleotide sequence ID" value="NZ_CABMKQ010000046.1"/>
</dbReference>
<dbReference type="PROSITE" id="PS51918">
    <property type="entry name" value="RADICAL_SAM"/>
    <property type="match status" value="1"/>
</dbReference>
<comment type="cofactor">
    <cofactor evidence="14">
        <name>[4Fe-4S] cluster</name>
        <dbReference type="ChEBI" id="CHEBI:49883"/>
    </cofactor>
    <text evidence="14">Binds 1 [4Fe-4S] cluster. The cluster is coordinated with 3 cysteines and an exchangeable S-adenosyl-L-methionine.</text>
</comment>
<dbReference type="GO" id="GO:0002935">
    <property type="term" value="F:tRNA (adenine(37)-C2)-methyltransferase activity"/>
    <property type="evidence" value="ECO:0007669"/>
    <property type="project" value="UniProtKB-UniRule"/>
</dbReference>
<dbReference type="GO" id="GO:0051539">
    <property type="term" value="F:4 iron, 4 sulfur cluster binding"/>
    <property type="evidence" value="ECO:0007669"/>
    <property type="project" value="UniProtKB-UniRule"/>
</dbReference>
<dbReference type="SFLD" id="SFLDG01062">
    <property type="entry name" value="methyltransferase_(Class_A)"/>
    <property type="match status" value="1"/>
</dbReference>
<evidence type="ECO:0000259" key="16">
    <source>
        <dbReference type="PROSITE" id="PS51918"/>
    </source>
</evidence>
<evidence type="ECO:0000256" key="13">
    <source>
        <dbReference type="ARBA" id="ARBA00023157"/>
    </source>
</evidence>
<dbReference type="InterPro" id="IPR027492">
    <property type="entry name" value="RNA_MTrfase_RlmN"/>
</dbReference>
<dbReference type="PANTHER" id="PTHR30544:SF5">
    <property type="entry name" value="RADICAL SAM CORE DOMAIN-CONTAINING PROTEIN"/>
    <property type="match status" value="1"/>
</dbReference>
<proteinExistence type="inferred from homology"/>
<dbReference type="InterPro" id="IPR004383">
    <property type="entry name" value="rRNA_lsu_MTrfase_RlmN/Cfr"/>
</dbReference>
<keyword evidence="8 14" id="KW-0949">S-adenosyl-L-methionine</keyword>
<comment type="catalytic activity">
    <reaction evidence="14">
        <text>adenosine(37) in tRNA + 2 reduced [2Fe-2S]-[ferredoxin] + 2 S-adenosyl-L-methionine = 2-methyladenosine(37) in tRNA + 5'-deoxyadenosine + L-methionine + 2 oxidized [2Fe-2S]-[ferredoxin] + S-adenosyl-L-homocysteine</text>
        <dbReference type="Rhea" id="RHEA:43332"/>
        <dbReference type="Rhea" id="RHEA-COMP:10000"/>
        <dbReference type="Rhea" id="RHEA-COMP:10001"/>
        <dbReference type="Rhea" id="RHEA-COMP:10162"/>
        <dbReference type="Rhea" id="RHEA-COMP:10485"/>
        <dbReference type="ChEBI" id="CHEBI:17319"/>
        <dbReference type="ChEBI" id="CHEBI:33737"/>
        <dbReference type="ChEBI" id="CHEBI:33738"/>
        <dbReference type="ChEBI" id="CHEBI:57844"/>
        <dbReference type="ChEBI" id="CHEBI:57856"/>
        <dbReference type="ChEBI" id="CHEBI:59789"/>
        <dbReference type="ChEBI" id="CHEBI:74411"/>
        <dbReference type="ChEBI" id="CHEBI:74497"/>
        <dbReference type="EC" id="2.1.1.192"/>
    </reaction>
</comment>
<evidence type="ECO:0000256" key="7">
    <source>
        <dbReference type="ARBA" id="ARBA00022679"/>
    </source>
</evidence>
<dbReference type="GeneID" id="28663496"/>
<dbReference type="Proteomes" id="UP000066049">
    <property type="component" value="Chromosome"/>
</dbReference>
<evidence type="ECO:0000256" key="14">
    <source>
        <dbReference type="HAMAP-Rule" id="MF_01849"/>
    </source>
</evidence>
<evidence type="ECO:0000256" key="1">
    <source>
        <dbReference type="ARBA" id="ARBA00004496"/>
    </source>
</evidence>
<evidence type="ECO:0000256" key="6">
    <source>
        <dbReference type="ARBA" id="ARBA00022603"/>
    </source>
</evidence>
<feature type="active site" description="Proton acceptor" evidence="14">
    <location>
        <position position="86"/>
    </location>
</feature>
<dbReference type="FunFam" id="3.20.20.70:FF:000014">
    <property type="entry name" value="Probable dual-specificity RNA methyltransferase RlmN"/>
    <property type="match status" value="1"/>
</dbReference>
<dbReference type="SFLD" id="SFLDS00029">
    <property type="entry name" value="Radical_SAM"/>
    <property type="match status" value="1"/>
</dbReference>
<keyword evidence="7 14" id="KW-0808">Transferase</keyword>
<dbReference type="SFLD" id="SFLDF00275">
    <property type="entry name" value="adenosine_C2_methyltransferase"/>
    <property type="match status" value="1"/>
</dbReference>
<keyword evidence="9 14" id="KW-0819">tRNA processing</keyword>
<comment type="function">
    <text evidence="14">Specifically methylates position 2 of adenine 2503 in 23S rRNA and position 2 of adenine 37 in tRNAs.</text>
</comment>
<dbReference type="InterPro" id="IPR058240">
    <property type="entry name" value="rSAM_sf"/>
</dbReference>
<evidence type="ECO:0000313" key="17">
    <source>
        <dbReference type="EMBL" id="ALF48451.1"/>
    </source>
</evidence>
<dbReference type="NCBIfam" id="TIGR00048">
    <property type="entry name" value="rRNA_mod_RlmN"/>
    <property type="match status" value="1"/>
</dbReference>
<keyword evidence="4 14" id="KW-0963">Cytoplasm</keyword>
<dbReference type="GO" id="GO:0070475">
    <property type="term" value="P:rRNA base methylation"/>
    <property type="evidence" value="ECO:0007669"/>
    <property type="project" value="UniProtKB-UniRule"/>
</dbReference>
<dbReference type="InterPro" id="IPR040072">
    <property type="entry name" value="Methyltransferase_A"/>
</dbReference>
<dbReference type="PIRSF" id="PIRSF006004">
    <property type="entry name" value="CHP00048"/>
    <property type="match status" value="1"/>
</dbReference>
<feature type="region of interest" description="Disordered" evidence="15">
    <location>
        <begin position="350"/>
        <end position="381"/>
    </location>
</feature>
<evidence type="ECO:0000256" key="4">
    <source>
        <dbReference type="ARBA" id="ARBA00022490"/>
    </source>
</evidence>
<gene>
    <name evidence="14 17" type="primary">rlmN</name>
    <name evidence="17" type="ORF">CCON33237_1818</name>
</gene>
<keyword evidence="11 14" id="KW-0408">Iron</keyword>
<dbReference type="KEGG" id="ccoc:CCON33237_1818"/>
<dbReference type="PANTHER" id="PTHR30544">
    <property type="entry name" value="23S RRNA METHYLTRANSFERASE"/>
    <property type="match status" value="1"/>
</dbReference>
<dbReference type="HAMAP" id="MF_01849">
    <property type="entry name" value="RNA_methyltr_RlmN"/>
    <property type="match status" value="1"/>
</dbReference>
<keyword evidence="12 14" id="KW-0411">Iron-sulfur</keyword>
<feature type="compositionally biased region" description="Basic and acidic residues" evidence="15">
    <location>
        <begin position="363"/>
        <end position="373"/>
    </location>
</feature>
<comment type="catalytic activity">
    <reaction evidence="14">
        <text>adenosine(2503) in 23S rRNA + 2 reduced [2Fe-2S]-[ferredoxin] + 2 S-adenosyl-L-methionine = 2-methyladenosine(2503) in 23S rRNA + 5'-deoxyadenosine + L-methionine + 2 oxidized [2Fe-2S]-[ferredoxin] + S-adenosyl-L-homocysteine</text>
        <dbReference type="Rhea" id="RHEA:42916"/>
        <dbReference type="Rhea" id="RHEA-COMP:10000"/>
        <dbReference type="Rhea" id="RHEA-COMP:10001"/>
        <dbReference type="Rhea" id="RHEA-COMP:10152"/>
        <dbReference type="Rhea" id="RHEA-COMP:10282"/>
        <dbReference type="ChEBI" id="CHEBI:17319"/>
        <dbReference type="ChEBI" id="CHEBI:33737"/>
        <dbReference type="ChEBI" id="CHEBI:33738"/>
        <dbReference type="ChEBI" id="CHEBI:57844"/>
        <dbReference type="ChEBI" id="CHEBI:57856"/>
        <dbReference type="ChEBI" id="CHEBI:59789"/>
        <dbReference type="ChEBI" id="CHEBI:74411"/>
        <dbReference type="ChEBI" id="CHEBI:74497"/>
        <dbReference type="EC" id="2.1.1.192"/>
    </reaction>
</comment>
<feature type="domain" description="Radical SAM core" evidence="16">
    <location>
        <begin position="105"/>
        <end position="338"/>
    </location>
</feature>
<dbReference type="GO" id="GO:0000049">
    <property type="term" value="F:tRNA binding"/>
    <property type="evidence" value="ECO:0007669"/>
    <property type="project" value="UniProtKB-UniRule"/>
</dbReference>
<keyword evidence="3 14" id="KW-0004">4Fe-4S</keyword>
<feature type="binding site" evidence="14">
    <location>
        <position position="119"/>
    </location>
    <ligand>
        <name>[4Fe-4S] cluster</name>
        <dbReference type="ChEBI" id="CHEBI:49883"/>
        <note>4Fe-4S-S-AdoMet</note>
    </ligand>
</feature>
<dbReference type="Pfam" id="PF21016">
    <property type="entry name" value="RlmN_N"/>
    <property type="match status" value="1"/>
</dbReference>
<dbReference type="InterPro" id="IPR013785">
    <property type="entry name" value="Aldolase_TIM"/>
</dbReference>
<evidence type="ECO:0000256" key="3">
    <source>
        <dbReference type="ARBA" id="ARBA00022485"/>
    </source>
</evidence>
<dbReference type="Gene3D" id="1.10.150.530">
    <property type="match status" value="1"/>
</dbReference>
<feature type="binding site" evidence="14">
    <location>
        <position position="300"/>
    </location>
    <ligand>
        <name>S-adenosyl-L-methionine</name>
        <dbReference type="ChEBI" id="CHEBI:59789"/>
    </ligand>
</feature>
<reference evidence="18" key="1">
    <citation type="submission" date="2015-08" db="EMBL/GenBank/DDBJ databases">
        <title>Comparative genomics of the Campylobacter concisus group.</title>
        <authorList>
            <person name="Miller W.G."/>
            <person name="Yee E."/>
            <person name="Chapman M.H."/>
            <person name="Huynh S."/>
            <person name="Bono J.L."/>
            <person name="On S.L.W."/>
            <person name="St Leger J."/>
            <person name="Foster G."/>
            <person name="Parker C.T."/>
        </authorList>
    </citation>
    <scope>NUCLEOTIDE SEQUENCE [LARGE SCALE GENOMIC DNA]</scope>
    <source>
        <strain evidence="18">ATCC 33237</strain>
    </source>
</reference>
<dbReference type="InterPro" id="IPR007197">
    <property type="entry name" value="rSAM"/>
</dbReference>
<evidence type="ECO:0000256" key="12">
    <source>
        <dbReference type="ARBA" id="ARBA00023014"/>
    </source>
</evidence>
<keyword evidence="5 14" id="KW-0698">rRNA processing</keyword>
<dbReference type="GO" id="GO:0019843">
    <property type="term" value="F:rRNA binding"/>
    <property type="evidence" value="ECO:0007669"/>
    <property type="project" value="UniProtKB-UniRule"/>
</dbReference>
<dbReference type="GO" id="GO:0070040">
    <property type="term" value="F:rRNA (adenine(2503)-C2-)-methyltransferase activity"/>
    <property type="evidence" value="ECO:0007669"/>
    <property type="project" value="UniProtKB-UniRule"/>
</dbReference>
<comment type="similarity">
    <text evidence="2 14">Belongs to the radical SAM superfamily. RlmN family.</text>
</comment>
<feature type="binding site" evidence="14">
    <location>
        <position position="123"/>
    </location>
    <ligand>
        <name>[4Fe-4S] cluster</name>
        <dbReference type="ChEBI" id="CHEBI:49883"/>
        <note>4Fe-4S-S-AdoMet</note>
    </ligand>
</feature>
<keyword evidence="13 14" id="KW-1015">Disulfide bond</keyword>
<feature type="binding site" evidence="14">
    <location>
        <position position="126"/>
    </location>
    <ligand>
        <name>[4Fe-4S] cluster</name>
        <dbReference type="ChEBI" id="CHEBI:49883"/>
        <note>4Fe-4S-S-AdoMet</note>
    </ligand>
</feature>
<dbReference type="Gene3D" id="3.20.20.70">
    <property type="entry name" value="Aldolase class I"/>
    <property type="match status" value="1"/>
</dbReference>
<sequence length="381" mass="42953">MKNLLDLSIEELKELVSPSFRATQIYEWVYKKNATEFSQMLNLPKDMRQDLAEKFYLDPLKCVKFEQSSDGSIKYLFELKDGLKIESVLLPMKEEISDEDGKVSRHARYTVCVSSQVGCKMGCAFCLTAKGGLVRNLTAGEIVGQILWIKRENNIPYERRINVVYMGMGEPLDNLANVSKAIKILALNEGLAISPRRQTVSTSGLGSQIKKLGEMDLGVLLAISLHAVTNELRSRLMPINKAYNIEAVMDAVRGFPIDMRKRVMFEYLVIKDLNDSVSDAKKLVKLLHGIKAKVNLIYFNPHEGSEFGRPELSSMLKFQEYLRDHGVTCMIRQSKGLDISAACGQLKQRNENQKFKTNVSDKSTAKAEEKPTNDKTNVSKK</sequence>
<feature type="binding site" evidence="14">
    <location>
        <begin position="224"/>
        <end position="226"/>
    </location>
    <ligand>
        <name>S-adenosyl-L-methionine</name>
        <dbReference type="ChEBI" id="CHEBI:59789"/>
    </ligand>
</feature>
<comment type="caution">
    <text evidence="14">Lacks conserved residue(s) required for the propagation of feature annotation.</text>
</comment>
<evidence type="ECO:0000256" key="15">
    <source>
        <dbReference type="SAM" id="MobiDB-lite"/>
    </source>
</evidence>
<evidence type="ECO:0000256" key="10">
    <source>
        <dbReference type="ARBA" id="ARBA00022723"/>
    </source>
</evidence>
<evidence type="ECO:0000256" key="11">
    <source>
        <dbReference type="ARBA" id="ARBA00023004"/>
    </source>
</evidence>
<dbReference type="Pfam" id="PF04055">
    <property type="entry name" value="Radical_SAM"/>
    <property type="match status" value="1"/>
</dbReference>
<name>A0A0M4TP97_9BACT</name>
<evidence type="ECO:0000256" key="2">
    <source>
        <dbReference type="ARBA" id="ARBA00007544"/>
    </source>
</evidence>
<feature type="binding site" evidence="14">
    <location>
        <begin position="169"/>
        <end position="170"/>
    </location>
    <ligand>
        <name>S-adenosyl-L-methionine</name>
        <dbReference type="ChEBI" id="CHEBI:59789"/>
    </ligand>
</feature>
<comment type="miscellaneous">
    <text evidence="14">Reaction proceeds by a ping-pong mechanism involving intermediate methylation of a conserved cysteine residue.</text>
</comment>
<dbReference type="PATRIC" id="fig|199.248.peg.1876"/>
<evidence type="ECO:0000256" key="9">
    <source>
        <dbReference type="ARBA" id="ARBA00022694"/>
    </source>
</evidence>
<dbReference type="CDD" id="cd01335">
    <property type="entry name" value="Radical_SAM"/>
    <property type="match status" value="1"/>
</dbReference>
<dbReference type="GO" id="GO:0046872">
    <property type="term" value="F:metal ion binding"/>
    <property type="evidence" value="ECO:0007669"/>
    <property type="project" value="UniProtKB-KW"/>
</dbReference>
<evidence type="ECO:0000313" key="18">
    <source>
        <dbReference type="Proteomes" id="UP000066049"/>
    </source>
</evidence>
<evidence type="ECO:0000256" key="8">
    <source>
        <dbReference type="ARBA" id="ARBA00022691"/>
    </source>
</evidence>
<keyword evidence="6 14" id="KW-0489">Methyltransferase</keyword>
<feature type="active site" description="S-methylcysteine intermediate" evidence="14">
    <location>
        <position position="343"/>
    </location>
</feature>
<dbReference type="GO" id="GO:0030488">
    <property type="term" value="P:tRNA methylation"/>
    <property type="evidence" value="ECO:0007669"/>
    <property type="project" value="UniProtKB-UniRule"/>
</dbReference>
<organism evidence="17 18">
    <name type="scientific">Campylobacter concisus</name>
    <dbReference type="NCBI Taxonomy" id="199"/>
    <lineage>
        <taxon>Bacteria</taxon>
        <taxon>Pseudomonadati</taxon>
        <taxon>Campylobacterota</taxon>
        <taxon>Epsilonproteobacteria</taxon>
        <taxon>Campylobacterales</taxon>
        <taxon>Campylobacteraceae</taxon>
        <taxon>Campylobacter</taxon>
    </lineage>
</organism>